<comment type="subcellular location">
    <subcellularLocation>
        <location evidence="1">Membrane</location>
        <topology evidence="1">Multi-pass membrane protein</topology>
    </subcellularLocation>
</comment>
<feature type="domain" description="NfeD-like C-terminal" evidence="6">
    <location>
        <begin position="389"/>
        <end position="440"/>
    </location>
</feature>
<dbReference type="InterPro" id="IPR029045">
    <property type="entry name" value="ClpP/crotonase-like_dom_sf"/>
</dbReference>
<dbReference type="OrthoDB" id="9806253at2"/>
<evidence type="ECO:0000256" key="3">
    <source>
        <dbReference type="ARBA" id="ARBA00022989"/>
    </source>
</evidence>
<dbReference type="RefSeq" id="WP_084117226.1">
    <property type="nucleotide sequence ID" value="NZ_FQTU01000016.1"/>
</dbReference>
<feature type="domain" description="NfeD integral membrane" evidence="7">
    <location>
        <begin position="249"/>
        <end position="368"/>
    </location>
</feature>
<dbReference type="STRING" id="1120975.SAMN02746064_01994"/>
<keyword evidence="2 5" id="KW-0812">Transmembrane</keyword>
<dbReference type="PANTHER" id="PTHR33507">
    <property type="entry name" value="INNER MEMBRANE PROTEIN YBBJ"/>
    <property type="match status" value="1"/>
</dbReference>
<keyword evidence="3 5" id="KW-1133">Transmembrane helix</keyword>
<feature type="transmembrane region" description="Helical" evidence="5">
    <location>
        <begin position="294"/>
        <end position="310"/>
    </location>
</feature>
<keyword evidence="4 5" id="KW-0472">Membrane</keyword>
<dbReference type="InterPro" id="IPR056738">
    <property type="entry name" value="NfeD1b_N"/>
</dbReference>
<dbReference type="Pfam" id="PF25145">
    <property type="entry name" value="NfeD1b_N"/>
    <property type="match status" value="1"/>
</dbReference>
<dbReference type="InterPro" id="IPR002810">
    <property type="entry name" value="NfeD-like_C"/>
</dbReference>
<sequence length="451" mass="47449">MDFSRISLRVLTVALIALVFSGALAGSYKAQSDNLVMTISIEGTITAGTANQVTRGIETAHNRNAEALLILMDTPGGLVDATLNIVQSILNSPVPVVVYVYPQGAIAASAGTFILVSSNVAAMSPGTTIGAAMPVTISPGEGGSTAADDKTINFLAGHIKSIARDRERPADIAEKFVTENLTLDSAEALDVGIVDFISGTLPGLLEDIDGFETVAGGENIVLQTAGAEIENIEMSLIDRITSLISDPQVSFLLILLGIYGLIIGFGAPETFFPEVLGAISLVLGLYGLGTFEVNVFAALLIILGIVLFVAEAFTPTFGVLAIGGIISMVLGIMFLPVEPLMPVEWISRFRFFGIGIGIASAGVMVVILRGIIKLKRSKVVMGNEEFNAQSALVVKELNPVGMIKVKGEIWQAVSKSGEKIPEGSEVVISGREGMKILVERIDDKTEIEEGD</sequence>
<feature type="transmembrane region" description="Helical" evidence="5">
    <location>
        <begin position="249"/>
        <end position="266"/>
    </location>
</feature>
<evidence type="ECO:0000256" key="1">
    <source>
        <dbReference type="ARBA" id="ARBA00004141"/>
    </source>
</evidence>
<dbReference type="SUPFAM" id="SSF141322">
    <property type="entry name" value="NfeD domain-like"/>
    <property type="match status" value="1"/>
</dbReference>
<dbReference type="Pfam" id="PF01957">
    <property type="entry name" value="NfeD"/>
    <property type="match status" value="1"/>
</dbReference>
<keyword evidence="9" id="KW-0645">Protease</keyword>
<feature type="domain" description="NfeD1b N-terminal" evidence="8">
    <location>
        <begin position="36"/>
        <end position="188"/>
    </location>
</feature>
<dbReference type="CDD" id="cd07020">
    <property type="entry name" value="Clp_protease_NfeD_1"/>
    <property type="match status" value="1"/>
</dbReference>
<dbReference type="AlphaFoldDB" id="A0A1M4ZAK6"/>
<accession>A0A1M4ZAK6</accession>
<name>A0A1M4ZAK6_9FIRM</name>
<evidence type="ECO:0000259" key="6">
    <source>
        <dbReference type="Pfam" id="PF01957"/>
    </source>
</evidence>
<keyword evidence="9" id="KW-0378">Hydrolase</keyword>
<dbReference type="EMBL" id="FQTU01000016">
    <property type="protein sequence ID" value="SHF15083.1"/>
    <property type="molecule type" value="Genomic_DNA"/>
</dbReference>
<feature type="transmembrane region" description="Helical" evidence="5">
    <location>
        <begin position="349"/>
        <end position="372"/>
    </location>
</feature>
<dbReference type="GO" id="GO:0006508">
    <property type="term" value="P:proteolysis"/>
    <property type="evidence" value="ECO:0007669"/>
    <property type="project" value="UniProtKB-KW"/>
</dbReference>
<evidence type="ECO:0000256" key="4">
    <source>
        <dbReference type="ARBA" id="ARBA00023136"/>
    </source>
</evidence>
<dbReference type="InterPro" id="IPR056739">
    <property type="entry name" value="NfeD_membrane"/>
</dbReference>
<dbReference type="Proteomes" id="UP000184251">
    <property type="component" value="Unassembled WGS sequence"/>
</dbReference>
<dbReference type="Pfam" id="PF24961">
    <property type="entry name" value="NfeD_membrane"/>
    <property type="match status" value="1"/>
</dbReference>
<evidence type="ECO:0000259" key="8">
    <source>
        <dbReference type="Pfam" id="PF25145"/>
    </source>
</evidence>
<proteinExistence type="predicted"/>
<dbReference type="GO" id="GO:0008233">
    <property type="term" value="F:peptidase activity"/>
    <property type="evidence" value="ECO:0007669"/>
    <property type="project" value="UniProtKB-KW"/>
</dbReference>
<dbReference type="Gene3D" id="2.40.50.140">
    <property type="entry name" value="Nucleic acid-binding proteins"/>
    <property type="match status" value="1"/>
</dbReference>
<evidence type="ECO:0000313" key="9">
    <source>
        <dbReference type="EMBL" id="SHF15083.1"/>
    </source>
</evidence>
<protein>
    <submittedName>
        <fullName evidence="9">Membrane-bound serine protease (ClpP class)</fullName>
    </submittedName>
</protein>
<keyword evidence="10" id="KW-1185">Reference proteome</keyword>
<gene>
    <name evidence="9" type="ORF">SAMN02746064_01994</name>
</gene>
<dbReference type="PANTHER" id="PTHR33507:SF4">
    <property type="entry name" value="NODULATION COMPETITIVENESS PROTEIN NFED"/>
    <property type="match status" value="1"/>
</dbReference>
<dbReference type="Gene3D" id="3.90.226.10">
    <property type="entry name" value="2-enoyl-CoA Hydratase, Chain A, domain 1"/>
    <property type="match status" value="1"/>
</dbReference>
<dbReference type="InterPro" id="IPR052165">
    <property type="entry name" value="Membrane_assoc_protease"/>
</dbReference>
<dbReference type="InterPro" id="IPR012340">
    <property type="entry name" value="NA-bd_OB-fold"/>
</dbReference>
<evidence type="ECO:0000256" key="2">
    <source>
        <dbReference type="ARBA" id="ARBA00022692"/>
    </source>
</evidence>
<reference evidence="9 10" key="1">
    <citation type="submission" date="2016-11" db="EMBL/GenBank/DDBJ databases">
        <authorList>
            <person name="Jaros S."/>
            <person name="Januszkiewicz K."/>
            <person name="Wedrychowicz H."/>
        </authorList>
    </citation>
    <scope>NUCLEOTIDE SEQUENCE [LARGE SCALE GENOMIC DNA]</scope>
    <source>
        <strain evidence="9 10">DSM 14828</strain>
    </source>
</reference>
<feature type="transmembrane region" description="Helical" evidence="5">
    <location>
        <begin position="317"/>
        <end position="337"/>
    </location>
</feature>
<evidence type="ECO:0000256" key="5">
    <source>
        <dbReference type="SAM" id="Phobius"/>
    </source>
</evidence>
<organism evidence="9 10">
    <name type="scientific">Alkalibacter saccharofermentans DSM 14828</name>
    <dbReference type="NCBI Taxonomy" id="1120975"/>
    <lineage>
        <taxon>Bacteria</taxon>
        <taxon>Bacillati</taxon>
        <taxon>Bacillota</taxon>
        <taxon>Clostridia</taxon>
        <taxon>Eubacteriales</taxon>
        <taxon>Eubacteriaceae</taxon>
        <taxon>Alkalibacter</taxon>
    </lineage>
</organism>
<evidence type="ECO:0000313" key="10">
    <source>
        <dbReference type="Proteomes" id="UP000184251"/>
    </source>
</evidence>
<dbReference type="SUPFAM" id="SSF52096">
    <property type="entry name" value="ClpP/crotonase"/>
    <property type="match status" value="1"/>
</dbReference>
<evidence type="ECO:0000259" key="7">
    <source>
        <dbReference type="Pfam" id="PF24961"/>
    </source>
</evidence>
<dbReference type="GO" id="GO:0016020">
    <property type="term" value="C:membrane"/>
    <property type="evidence" value="ECO:0007669"/>
    <property type="project" value="UniProtKB-SubCell"/>
</dbReference>